<comment type="caution">
    <text evidence="2">The sequence shown here is derived from an EMBL/GenBank/DDBJ whole genome shotgun (WGS) entry which is preliminary data.</text>
</comment>
<feature type="domain" description="S1 motif" evidence="1">
    <location>
        <begin position="153"/>
        <end position="212"/>
    </location>
</feature>
<dbReference type="Pfam" id="PF01368">
    <property type="entry name" value="DHH"/>
    <property type="match status" value="1"/>
</dbReference>
<dbReference type="CDD" id="cd10719">
    <property type="entry name" value="DnaJ_zf"/>
    <property type="match status" value="1"/>
</dbReference>
<gene>
    <name evidence="2" type="ORF">E7Z75_09300</name>
</gene>
<dbReference type="Gene3D" id="2.40.50.140">
    <property type="entry name" value="Nucleic acid-binding proteins"/>
    <property type="match status" value="2"/>
</dbReference>
<dbReference type="InterPro" id="IPR003029">
    <property type="entry name" value="S1_domain"/>
</dbReference>
<organism evidence="2 3">
    <name type="scientific">Methanobrevibacter olleyae</name>
    <dbReference type="NCBI Taxonomy" id="294671"/>
    <lineage>
        <taxon>Archaea</taxon>
        <taxon>Methanobacteriati</taxon>
        <taxon>Methanobacteriota</taxon>
        <taxon>Methanomada group</taxon>
        <taxon>Methanobacteria</taxon>
        <taxon>Methanobacteriales</taxon>
        <taxon>Methanobacteriaceae</taxon>
        <taxon>Methanobrevibacter</taxon>
    </lineage>
</organism>
<dbReference type="SUPFAM" id="SSF64182">
    <property type="entry name" value="DHH phosphoesterases"/>
    <property type="match status" value="1"/>
</dbReference>
<dbReference type="PROSITE" id="PS50126">
    <property type="entry name" value="S1"/>
    <property type="match status" value="1"/>
</dbReference>
<proteinExistence type="predicted"/>
<dbReference type="AlphaFoldDB" id="A0A8T3VQ77"/>
<sequence length="777" mass="86742">MKKACPKCNGTGSIVVDTKICENCDGTGYVDTFEMKNHFKGVNSNARAKFDLDADQDVPCEACDGKGMVDVLEDCSYCNGTGEITVCNDCGKRIDSDKNYCDECAEKQEEEKMKKQAEREKNQEKIVVESDITGKEIVYELDGLCEMSDLELNSIYRGKVTRVERYGLFVSLNNQVWGLMRTRNSSNKVGDYVFVRITQIKERKREVDMAPASVFKGEYVIKKVKKNIKRTKIETLDDSSMGNVVKVHGEVIQIQQTSGPTIFTITDETAITWAAAFNEPGVRMYPEIEIGDIVEVIGEVNKHNGEIQIESSSIEKLDDEEANKMKEYINIALDKKAEPDDVDFLIQSPVLDRLKPKMREAAKVIRRAILDGRSILVRHHADADGICAGVAMEKAVIPLLKEFNPDNDAEYHYFKRSPSKAPFYELEDVVKDLSFALEDFERHGQKLPLIVLLDNGSTEEDIVALMQAKIYDIEIVVIDHHFPGELITKTLKSGETVDGNVECDNEDIIAGTVAVDEYVDTHVNPYLVGGDSQITAGALATEVAHIINPDVEELVKHLPAVAVLGDRAEADEVEQYVKLASEKGYDREQLKKIAECIDFEAYFLRFMNGRGIIDTILGVDNLDKHPKMVEALYKEYLKRVDTQMKAALPNIKRVQLENGIYFNVLDVEKYAHKFTFPAPGKTCGFVHDKIVKEIGEDKPIITLGHGPDFGVLRATDSVHKIFGFNVNNIVISLADKIPQAGIDGGGHECAGSIKYIEGLGKEVLNQLLSEIQNMTNE</sequence>
<dbReference type="EMBL" id="SUTG01000068">
    <property type="protein sequence ID" value="MBE6513313.1"/>
    <property type="molecule type" value="Genomic_DNA"/>
</dbReference>
<dbReference type="InterPro" id="IPR012340">
    <property type="entry name" value="NA-bd_OB-fold"/>
</dbReference>
<evidence type="ECO:0000313" key="2">
    <source>
        <dbReference type="EMBL" id="MBE6513313.1"/>
    </source>
</evidence>
<dbReference type="InterPro" id="IPR001667">
    <property type="entry name" value="DDH_dom"/>
</dbReference>
<dbReference type="Proteomes" id="UP000732619">
    <property type="component" value="Unassembled WGS sequence"/>
</dbReference>
<dbReference type="SUPFAM" id="SSF50249">
    <property type="entry name" value="Nucleic acid-binding proteins"/>
    <property type="match status" value="2"/>
</dbReference>
<dbReference type="Gene3D" id="3.90.1640.30">
    <property type="match status" value="1"/>
</dbReference>
<evidence type="ECO:0000313" key="3">
    <source>
        <dbReference type="Proteomes" id="UP000732619"/>
    </source>
</evidence>
<reference evidence="2" key="1">
    <citation type="submission" date="2019-04" db="EMBL/GenBank/DDBJ databases">
        <title>Evolution of Biomass-Degrading Anaerobic Consortia Revealed by Metagenomics.</title>
        <authorList>
            <person name="Peng X."/>
        </authorList>
    </citation>
    <scope>NUCLEOTIDE SEQUENCE</scope>
    <source>
        <strain evidence="2">SIG14</strain>
    </source>
</reference>
<dbReference type="SUPFAM" id="SSF57938">
    <property type="entry name" value="DnaJ/Hsp40 cysteine-rich domain"/>
    <property type="match status" value="2"/>
</dbReference>
<dbReference type="InterPro" id="IPR004365">
    <property type="entry name" value="NA-bd_OB_tRNA"/>
</dbReference>
<accession>A0A8T3VQ77</accession>
<dbReference type="GO" id="GO:0031072">
    <property type="term" value="F:heat shock protein binding"/>
    <property type="evidence" value="ECO:0007669"/>
    <property type="project" value="InterPro"/>
</dbReference>
<dbReference type="InterPro" id="IPR036410">
    <property type="entry name" value="HSP_DnaJ_Cys-rich_dom_sf"/>
</dbReference>
<evidence type="ECO:0000259" key="1">
    <source>
        <dbReference type="PROSITE" id="PS50126"/>
    </source>
</evidence>
<dbReference type="GO" id="GO:0003676">
    <property type="term" value="F:nucleic acid binding"/>
    <property type="evidence" value="ECO:0007669"/>
    <property type="project" value="InterPro"/>
</dbReference>
<dbReference type="CDD" id="cd04487">
    <property type="entry name" value="RecJ_OBF2_like"/>
    <property type="match status" value="1"/>
</dbReference>
<dbReference type="SMART" id="SM00316">
    <property type="entry name" value="S1"/>
    <property type="match status" value="1"/>
</dbReference>
<dbReference type="GO" id="GO:0051082">
    <property type="term" value="F:unfolded protein binding"/>
    <property type="evidence" value="ECO:0007669"/>
    <property type="project" value="InterPro"/>
</dbReference>
<dbReference type="Gene3D" id="6.20.20.10">
    <property type="match status" value="2"/>
</dbReference>
<name>A0A8T3VQ77_METOL</name>
<dbReference type="InterPro" id="IPR038763">
    <property type="entry name" value="DHH_sf"/>
</dbReference>
<protein>
    <recommendedName>
        <fullName evidence="1">S1 motif domain-containing protein</fullName>
    </recommendedName>
</protein>
<dbReference type="InterPro" id="IPR001305">
    <property type="entry name" value="HSP_DnaJ_Cys-rich_dom"/>
</dbReference>
<dbReference type="Pfam" id="PF01336">
    <property type="entry name" value="tRNA_anti-codon"/>
    <property type="match status" value="1"/>
</dbReference>